<dbReference type="InterPro" id="IPR041577">
    <property type="entry name" value="RT_RNaseH_2"/>
</dbReference>
<dbReference type="EMBL" id="ASHM01024624">
    <property type="protein sequence ID" value="PNX72416.1"/>
    <property type="molecule type" value="Genomic_DNA"/>
</dbReference>
<dbReference type="AlphaFoldDB" id="A0A2K3L1N6"/>
<protein>
    <recommendedName>
        <fullName evidence="6">Integrase catalytic domain-containing protein</fullName>
    </recommendedName>
</protein>
<dbReference type="Proteomes" id="UP000236291">
    <property type="component" value="Unassembled WGS sequence"/>
</dbReference>
<reference evidence="4 5" key="1">
    <citation type="journal article" date="2014" name="Am. J. Bot.">
        <title>Genome assembly and annotation for red clover (Trifolium pratense; Fabaceae).</title>
        <authorList>
            <person name="Istvanek J."/>
            <person name="Jaros M."/>
            <person name="Krenek A."/>
            <person name="Repkova J."/>
        </authorList>
    </citation>
    <scope>NUCLEOTIDE SEQUENCE [LARGE SCALE GENOMIC DNA]</scope>
    <source>
        <strain evidence="5">cv. Tatra</strain>
        <tissue evidence="4">Young leaves</tissue>
    </source>
</reference>
<dbReference type="InterPro" id="IPR050951">
    <property type="entry name" value="Retrovirus_Pol_polyprotein"/>
</dbReference>
<evidence type="ECO:0000256" key="1">
    <source>
        <dbReference type="ARBA" id="ARBA00023268"/>
    </source>
</evidence>
<name>A0A2K3L1N6_TRIPR</name>
<dbReference type="PANTHER" id="PTHR37984">
    <property type="entry name" value="PROTEIN CBG26694"/>
    <property type="match status" value="1"/>
</dbReference>
<organism evidence="4 5">
    <name type="scientific">Trifolium pratense</name>
    <name type="common">Red clover</name>
    <dbReference type="NCBI Taxonomy" id="57577"/>
    <lineage>
        <taxon>Eukaryota</taxon>
        <taxon>Viridiplantae</taxon>
        <taxon>Streptophyta</taxon>
        <taxon>Embryophyta</taxon>
        <taxon>Tracheophyta</taxon>
        <taxon>Spermatophyta</taxon>
        <taxon>Magnoliopsida</taxon>
        <taxon>eudicotyledons</taxon>
        <taxon>Gunneridae</taxon>
        <taxon>Pentapetalae</taxon>
        <taxon>rosids</taxon>
        <taxon>fabids</taxon>
        <taxon>Fabales</taxon>
        <taxon>Fabaceae</taxon>
        <taxon>Papilionoideae</taxon>
        <taxon>50 kb inversion clade</taxon>
        <taxon>NPAAA clade</taxon>
        <taxon>Hologalegina</taxon>
        <taxon>IRL clade</taxon>
        <taxon>Trifolieae</taxon>
        <taxon>Trifolium</taxon>
    </lineage>
</organism>
<dbReference type="InterPro" id="IPR041588">
    <property type="entry name" value="Integrase_H2C2"/>
</dbReference>
<dbReference type="Gene3D" id="3.30.420.10">
    <property type="entry name" value="Ribonuclease H-like superfamily/Ribonuclease H"/>
    <property type="match status" value="1"/>
</dbReference>
<dbReference type="InterPro" id="IPR036397">
    <property type="entry name" value="RNaseH_sf"/>
</dbReference>
<dbReference type="InterPro" id="IPR043502">
    <property type="entry name" value="DNA/RNA_pol_sf"/>
</dbReference>
<dbReference type="Gene3D" id="3.30.70.270">
    <property type="match status" value="1"/>
</dbReference>
<dbReference type="GO" id="GO:0003676">
    <property type="term" value="F:nucleic acid binding"/>
    <property type="evidence" value="ECO:0007669"/>
    <property type="project" value="InterPro"/>
</dbReference>
<dbReference type="Pfam" id="PF17919">
    <property type="entry name" value="RT_RNaseH_2"/>
    <property type="match status" value="1"/>
</dbReference>
<dbReference type="Pfam" id="PF17921">
    <property type="entry name" value="Integrase_H2C2"/>
    <property type="match status" value="1"/>
</dbReference>
<evidence type="ECO:0000313" key="4">
    <source>
        <dbReference type="EMBL" id="PNX72416.1"/>
    </source>
</evidence>
<dbReference type="Gene3D" id="1.10.340.70">
    <property type="match status" value="1"/>
</dbReference>
<dbReference type="SUPFAM" id="SSF56672">
    <property type="entry name" value="DNA/RNA polymerases"/>
    <property type="match status" value="1"/>
</dbReference>
<sequence length="316" mass="35857">RRFIKVFSKIALPLSNLLKNDVTFNFDDACKKAFDFLKKASTSAPIIQPPDWNIPFEIMCDASNYALGAVLAQRVEKAAHDKSGAENLVADHLSRIERDGDTSPIQDDFPDEQLLLLHGVTPWFANIVNYLFAGVFPAGASQTQIHKLKSDAKHYVWDDPYLWKFGNDQVIRRCVLDYEIESILHHSHASQVGGHFGPQRTVRKVLDSGFYWPTIFKDAYENYRTCKECQIAGTTITRKSEMPQQPMFFCEVFDVSGIDFMGPFPMSFGFLYILLAVDYVSKWVEAIPTRTLMIQELLQILSGPTYFAGCEYPALS</sequence>
<evidence type="ECO:0000259" key="2">
    <source>
        <dbReference type="Pfam" id="PF17919"/>
    </source>
</evidence>
<dbReference type="SUPFAM" id="SSF53098">
    <property type="entry name" value="Ribonuclease H-like"/>
    <property type="match status" value="1"/>
</dbReference>
<reference evidence="4 5" key="2">
    <citation type="journal article" date="2017" name="Front. Plant Sci.">
        <title>Gene Classification and Mining of Molecular Markers Useful in Red Clover (Trifolium pratense) Breeding.</title>
        <authorList>
            <person name="Istvanek J."/>
            <person name="Dluhosova J."/>
            <person name="Dluhos P."/>
            <person name="Patkova L."/>
            <person name="Nedelnik J."/>
            <person name="Repkova J."/>
        </authorList>
    </citation>
    <scope>NUCLEOTIDE SEQUENCE [LARGE SCALE GENOMIC DNA]</scope>
    <source>
        <strain evidence="5">cv. Tatra</strain>
        <tissue evidence="4">Young leaves</tissue>
    </source>
</reference>
<feature type="non-terminal residue" evidence="4">
    <location>
        <position position="1"/>
    </location>
</feature>
<proteinExistence type="predicted"/>
<accession>A0A2K3L1N6</accession>
<dbReference type="PANTHER" id="PTHR37984:SF5">
    <property type="entry name" value="PROTEIN NYNRIN-LIKE"/>
    <property type="match status" value="1"/>
</dbReference>
<dbReference type="InterPro" id="IPR043128">
    <property type="entry name" value="Rev_trsase/Diguanyl_cyclase"/>
</dbReference>
<evidence type="ECO:0000259" key="3">
    <source>
        <dbReference type="Pfam" id="PF17921"/>
    </source>
</evidence>
<keyword evidence="1" id="KW-0511">Multifunctional enzyme</keyword>
<comment type="caution">
    <text evidence="4">The sequence shown here is derived from an EMBL/GenBank/DDBJ whole genome shotgun (WGS) entry which is preliminary data.</text>
</comment>
<feature type="domain" description="Reverse transcriptase/retrotransposon-derived protein RNase H-like" evidence="2">
    <location>
        <begin position="27"/>
        <end position="77"/>
    </location>
</feature>
<evidence type="ECO:0008006" key="6">
    <source>
        <dbReference type="Google" id="ProtNLM"/>
    </source>
</evidence>
<dbReference type="GO" id="GO:0003824">
    <property type="term" value="F:catalytic activity"/>
    <property type="evidence" value="ECO:0007669"/>
    <property type="project" value="UniProtKB-KW"/>
</dbReference>
<dbReference type="InterPro" id="IPR012337">
    <property type="entry name" value="RNaseH-like_sf"/>
</dbReference>
<gene>
    <name evidence="4" type="ORF">L195_g028306</name>
</gene>
<evidence type="ECO:0000313" key="5">
    <source>
        <dbReference type="Proteomes" id="UP000236291"/>
    </source>
</evidence>
<feature type="domain" description="Integrase zinc-binding" evidence="3">
    <location>
        <begin position="180"/>
        <end position="232"/>
    </location>
</feature>